<accession>A0ACC0FSM1</accession>
<sequence>MVLFKEGVEGDSNDYTNYLLFYEKILNSLFSIVQKFNVSYRWLSRNFLLPSNVSKRYDKANKKGALNGYFLWLTIGYRSDNDCCHSCEDVREAYRKKGWAISNPDMIDQNDPVSNHRGKKNLVLSGWGDESILSEDFINPYYIPFNFFGQIALLDHFDFN</sequence>
<comment type="caution">
    <text evidence="1">The sequence shown here is derived from an EMBL/GenBank/DDBJ whole genome shotgun (WGS) entry which is preliminary data.</text>
</comment>
<evidence type="ECO:0000313" key="2">
    <source>
        <dbReference type="Proteomes" id="UP001060215"/>
    </source>
</evidence>
<proteinExistence type="predicted"/>
<dbReference type="Proteomes" id="UP001060215">
    <property type="component" value="Chromosome 13"/>
</dbReference>
<evidence type="ECO:0000313" key="1">
    <source>
        <dbReference type="EMBL" id="KAI7990901.1"/>
    </source>
</evidence>
<dbReference type="EMBL" id="CM045770">
    <property type="protein sequence ID" value="KAI7990901.1"/>
    <property type="molecule type" value="Genomic_DNA"/>
</dbReference>
<name>A0ACC0FSM1_9ERIC</name>
<protein>
    <submittedName>
        <fullName evidence="1">Uncharacterized protein</fullName>
    </submittedName>
</protein>
<reference evidence="1 2" key="1">
    <citation type="journal article" date="2022" name="Plant J.">
        <title>Chromosome-level genome of Camellia lanceoleosa provides a valuable resource for understanding genome evolution and self-incompatibility.</title>
        <authorList>
            <person name="Gong W."/>
            <person name="Xiao S."/>
            <person name="Wang L."/>
            <person name="Liao Z."/>
            <person name="Chang Y."/>
            <person name="Mo W."/>
            <person name="Hu G."/>
            <person name="Li W."/>
            <person name="Zhao G."/>
            <person name="Zhu H."/>
            <person name="Hu X."/>
            <person name="Ji K."/>
            <person name="Xiang X."/>
            <person name="Song Q."/>
            <person name="Yuan D."/>
            <person name="Jin S."/>
            <person name="Zhang L."/>
        </authorList>
    </citation>
    <scope>NUCLEOTIDE SEQUENCE [LARGE SCALE GENOMIC DNA]</scope>
    <source>
        <strain evidence="1">SQ_2022a</strain>
    </source>
</reference>
<organism evidence="1 2">
    <name type="scientific">Camellia lanceoleosa</name>
    <dbReference type="NCBI Taxonomy" id="1840588"/>
    <lineage>
        <taxon>Eukaryota</taxon>
        <taxon>Viridiplantae</taxon>
        <taxon>Streptophyta</taxon>
        <taxon>Embryophyta</taxon>
        <taxon>Tracheophyta</taxon>
        <taxon>Spermatophyta</taxon>
        <taxon>Magnoliopsida</taxon>
        <taxon>eudicotyledons</taxon>
        <taxon>Gunneridae</taxon>
        <taxon>Pentapetalae</taxon>
        <taxon>asterids</taxon>
        <taxon>Ericales</taxon>
        <taxon>Theaceae</taxon>
        <taxon>Camellia</taxon>
    </lineage>
</organism>
<gene>
    <name evidence="1" type="ORF">LOK49_LG12G02847</name>
</gene>
<keyword evidence="2" id="KW-1185">Reference proteome</keyword>